<evidence type="ECO:0000313" key="7">
    <source>
        <dbReference type="Proteomes" id="UP000593594"/>
    </source>
</evidence>
<dbReference type="GO" id="GO:0043565">
    <property type="term" value="F:sequence-specific DNA binding"/>
    <property type="evidence" value="ECO:0007669"/>
    <property type="project" value="TreeGrafter"/>
</dbReference>
<dbReference type="SUPFAM" id="SSF46785">
    <property type="entry name" value="Winged helix' DNA-binding domain"/>
    <property type="match status" value="1"/>
</dbReference>
<accession>A0A7S8C7F5</accession>
<dbReference type="PANTHER" id="PTHR30537:SF79">
    <property type="entry name" value="TRANSCRIPTIONAL REGULATOR-RELATED"/>
    <property type="match status" value="1"/>
</dbReference>
<dbReference type="Pfam" id="PF00126">
    <property type="entry name" value="HTH_1"/>
    <property type="match status" value="1"/>
</dbReference>
<keyword evidence="7" id="KW-1185">Reference proteome</keyword>
<dbReference type="Gene3D" id="1.10.10.10">
    <property type="entry name" value="Winged helix-like DNA-binding domain superfamily/Winged helix DNA-binding domain"/>
    <property type="match status" value="1"/>
</dbReference>
<dbReference type="InterPro" id="IPR058163">
    <property type="entry name" value="LysR-type_TF_proteobact-type"/>
</dbReference>
<reference evidence="6 7" key="1">
    <citation type="submission" date="2020-06" db="EMBL/GenBank/DDBJ databases">
        <title>Genome sequence of 2 isolates from Red Sea Mangroves.</title>
        <authorList>
            <person name="Sefrji F."/>
            <person name="Michoud G."/>
            <person name="Merlino G."/>
            <person name="Daffonchio D."/>
        </authorList>
    </citation>
    <scope>NUCLEOTIDE SEQUENCE [LARGE SCALE GENOMIC DNA]</scope>
    <source>
        <strain evidence="6 7">R1DC25</strain>
    </source>
</reference>
<dbReference type="InterPro" id="IPR005119">
    <property type="entry name" value="LysR_subst-bd"/>
</dbReference>
<dbReference type="SUPFAM" id="SSF53850">
    <property type="entry name" value="Periplasmic binding protein-like II"/>
    <property type="match status" value="1"/>
</dbReference>
<dbReference type="InterPro" id="IPR036388">
    <property type="entry name" value="WH-like_DNA-bd_sf"/>
</dbReference>
<dbReference type="Proteomes" id="UP000593594">
    <property type="component" value="Chromosome"/>
</dbReference>
<proteinExistence type="inferred from homology"/>
<dbReference type="KEGG" id="kmn:HW532_19565"/>
<evidence type="ECO:0000256" key="1">
    <source>
        <dbReference type="ARBA" id="ARBA00009437"/>
    </source>
</evidence>
<name>A0A7S8C7F5_9HYPH</name>
<dbReference type="Gene3D" id="3.40.190.10">
    <property type="entry name" value="Periplasmic binding protein-like II"/>
    <property type="match status" value="2"/>
</dbReference>
<dbReference type="FunFam" id="1.10.10.10:FF:000001">
    <property type="entry name" value="LysR family transcriptional regulator"/>
    <property type="match status" value="1"/>
</dbReference>
<dbReference type="InterPro" id="IPR036390">
    <property type="entry name" value="WH_DNA-bd_sf"/>
</dbReference>
<dbReference type="Pfam" id="PF03466">
    <property type="entry name" value="LysR_substrate"/>
    <property type="match status" value="1"/>
</dbReference>
<evidence type="ECO:0000259" key="5">
    <source>
        <dbReference type="PROSITE" id="PS50931"/>
    </source>
</evidence>
<dbReference type="GO" id="GO:0003700">
    <property type="term" value="F:DNA-binding transcription factor activity"/>
    <property type="evidence" value="ECO:0007669"/>
    <property type="project" value="InterPro"/>
</dbReference>
<dbReference type="AlphaFoldDB" id="A0A7S8C7F5"/>
<dbReference type="EMBL" id="CP058214">
    <property type="protein sequence ID" value="QPC44706.1"/>
    <property type="molecule type" value="Genomic_DNA"/>
</dbReference>
<dbReference type="PROSITE" id="PS50931">
    <property type="entry name" value="HTH_LYSR"/>
    <property type="match status" value="1"/>
</dbReference>
<evidence type="ECO:0000256" key="4">
    <source>
        <dbReference type="ARBA" id="ARBA00023163"/>
    </source>
</evidence>
<keyword evidence="4" id="KW-0804">Transcription</keyword>
<gene>
    <name evidence="6" type="ORF">HW532_19565</name>
</gene>
<comment type="similarity">
    <text evidence="1">Belongs to the LysR transcriptional regulatory family.</text>
</comment>
<sequence length="305" mass="33358">MRPPSMNALRAFEAAARLGSVSRAAGELNLTRSAISHQLRLLEQDLEVKLVKREGRGIALTAAGRRYARQVERALRLLRERPAAVDMPALTGSLAISCVPGFASFWLCRQIGDFHATYPDIQLRIVTPRALGDVVGPAADIYIAFGHGDWPDRWVEHLTGLEFFPACSPGLLNKVGGLNTPEDLARCTLLHLVDPTDWRRWLAAARVRGVDPDGGVMFSDIHLAMSAAMAGQGIIIGDALVCGEALRQGHLIRPFAQTVSGTGDYYLVAEHDVVDRPEIVVFQTWLRDRLTEDLGTMLPPKGQTP</sequence>
<evidence type="ECO:0000256" key="2">
    <source>
        <dbReference type="ARBA" id="ARBA00023015"/>
    </source>
</evidence>
<keyword evidence="2" id="KW-0805">Transcription regulation</keyword>
<dbReference type="PANTHER" id="PTHR30537">
    <property type="entry name" value="HTH-TYPE TRANSCRIPTIONAL REGULATOR"/>
    <property type="match status" value="1"/>
</dbReference>
<evidence type="ECO:0000313" key="6">
    <source>
        <dbReference type="EMBL" id="QPC44706.1"/>
    </source>
</evidence>
<feature type="domain" description="HTH lysR-type" evidence="5">
    <location>
        <begin position="4"/>
        <end position="61"/>
    </location>
</feature>
<protein>
    <submittedName>
        <fullName evidence="6">LysR family transcriptional regulator</fullName>
    </submittedName>
</protein>
<evidence type="ECO:0000256" key="3">
    <source>
        <dbReference type="ARBA" id="ARBA00023125"/>
    </source>
</evidence>
<dbReference type="CDD" id="cd08432">
    <property type="entry name" value="PBP2_GcdR_TrpI_HvrB_AmpR_like"/>
    <property type="match status" value="1"/>
</dbReference>
<organism evidence="6 7">
    <name type="scientific">Kaustia mangrovi</name>
    <dbReference type="NCBI Taxonomy" id="2593653"/>
    <lineage>
        <taxon>Bacteria</taxon>
        <taxon>Pseudomonadati</taxon>
        <taxon>Pseudomonadota</taxon>
        <taxon>Alphaproteobacteria</taxon>
        <taxon>Hyphomicrobiales</taxon>
        <taxon>Parvibaculaceae</taxon>
        <taxon>Kaustia</taxon>
    </lineage>
</organism>
<dbReference type="InterPro" id="IPR000847">
    <property type="entry name" value="LysR_HTH_N"/>
</dbReference>
<dbReference type="GO" id="GO:0006351">
    <property type="term" value="P:DNA-templated transcription"/>
    <property type="evidence" value="ECO:0007669"/>
    <property type="project" value="TreeGrafter"/>
</dbReference>
<keyword evidence="3" id="KW-0238">DNA-binding</keyword>